<dbReference type="AlphaFoldDB" id="A0A9P6RQA9"/>
<evidence type="ECO:0000256" key="2">
    <source>
        <dbReference type="SAM" id="MobiDB-lite"/>
    </source>
</evidence>
<comment type="caution">
    <text evidence="3">The sequence shown here is derived from an EMBL/GenBank/DDBJ whole genome shotgun (WGS) entry which is preliminary data.</text>
</comment>
<evidence type="ECO:0000256" key="1">
    <source>
        <dbReference type="SAM" id="Coils"/>
    </source>
</evidence>
<dbReference type="Proteomes" id="UP000738325">
    <property type="component" value="Unassembled WGS sequence"/>
</dbReference>
<evidence type="ECO:0000313" key="3">
    <source>
        <dbReference type="EMBL" id="KAG0323797.1"/>
    </source>
</evidence>
<dbReference type="EMBL" id="JAAAIP010000174">
    <property type="protein sequence ID" value="KAG0323797.1"/>
    <property type="molecule type" value="Genomic_DNA"/>
</dbReference>
<accession>A0A9P6RQA9</accession>
<gene>
    <name evidence="3" type="ORF">BGZ99_002467</name>
</gene>
<dbReference type="OrthoDB" id="2428858at2759"/>
<keyword evidence="4" id="KW-1185">Reference proteome</keyword>
<proteinExistence type="predicted"/>
<organism evidence="3 4">
    <name type="scientific">Dissophora globulifera</name>
    <dbReference type="NCBI Taxonomy" id="979702"/>
    <lineage>
        <taxon>Eukaryota</taxon>
        <taxon>Fungi</taxon>
        <taxon>Fungi incertae sedis</taxon>
        <taxon>Mucoromycota</taxon>
        <taxon>Mortierellomycotina</taxon>
        <taxon>Mortierellomycetes</taxon>
        <taxon>Mortierellales</taxon>
        <taxon>Mortierellaceae</taxon>
        <taxon>Dissophora</taxon>
    </lineage>
</organism>
<sequence>MSDNINPRADESSPSSIVGETDQTRRSKKALIEYLEELKLSVEGLEREDEEEKHILRQEEERYKKEEEEVRGKIEAAKVARQKLSTTVADLESEIQEQEDILLDLINKRRSKKAQLEDKEKDFQDYEDALCKDLGGLDPPEETEKAKALRDEVERTMEKLGAFVDNADEQDEGTDDTAVDTFQQRLDKDEAYIRDLEFMLDPTAIDNDAVAMCSSISEEFELLKIRLRLTKGSDMQKQVGGWQAQLVKEYDEGISAMMQQHRSKLEQIHKRDREHKQRLQAAMSSTEEAKARLASADEALKVTDEERASVRAKSDALQKQIEDLQNQLTQL</sequence>
<evidence type="ECO:0000313" key="4">
    <source>
        <dbReference type="Proteomes" id="UP000738325"/>
    </source>
</evidence>
<keyword evidence="1" id="KW-0175">Coiled coil</keyword>
<feature type="region of interest" description="Disordered" evidence="2">
    <location>
        <begin position="1"/>
        <end position="25"/>
    </location>
</feature>
<protein>
    <submittedName>
        <fullName evidence="3">Uncharacterized protein</fullName>
    </submittedName>
</protein>
<reference evidence="3" key="1">
    <citation type="journal article" date="2020" name="Fungal Divers.">
        <title>Resolving the Mortierellaceae phylogeny through synthesis of multi-gene phylogenetics and phylogenomics.</title>
        <authorList>
            <person name="Vandepol N."/>
            <person name="Liber J."/>
            <person name="Desiro A."/>
            <person name="Na H."/>
            <person name="Kennedy M."/>
            <person name="Barry K."/>
            <person name="Grigoriev I.V."/>
            <person name="Miller A.N."/>
            <person name="O'Donnell K."/>
            <person name="Stajich J.E."/>
            <person name="Bonito G."/>
        </authorList>
    </citation>
    <scope>NUCLEOTIDE SEQUENCE</scope>
    <source>
        <strain evidence="3">REB-010B</strain>
    </source>
</reference>
<feature type="coiled-coil region" evidence="1">
    <location>
        <begin position="276"/>
        <end position="327"/>
    </location>
</feature>
<feature type="coiled-coil region" evidence="1">
    <location>
        <begin position="28"/>
        <end position="129"/>
    </location>
</feature>
<name>A0A9P6RQA9_9FUNG</name>